<dbReference type="SMART" id="SM00360">
    <property type="entry name" value="RRM"/>
    <property type="match status" value="1"/>
</dbReference>
<evidence type="ECO:0000259" key="4">
    <source>
        <dbReference type="PROSITE" id="PS50102"/>
    </source>
</evidence>
<feature type="domain" description="RRM" evidence="4">
    <location>
        <begin position="198"/>
        <end position="269"/>
    </location>
</feature>
<dbReference type="GO" id="GO:1990904">
    <property type="term" value="C:ribonucleoprotein complex"/>
    <property type="evidence" value="ECO:0007669"/>
    <property type="project" value="TreeGrafter"/>
</dbReference>
<protein>
    <submittedName>
        <fullName evidence="5">RNA binding protein rggm</fullName>
    </submittedName>
</protein>
<evidence type="ECO:0000256" key="2">
    <source>
        <dbReference type="PROSITE-ProRule" id="PRU00176"/>
    </source>
</evidence>
<dbReference type="InterPro" id="IPR035979">
    <property type="entry name" value="RBD_domain_sf"/>
</dbReference>
<feature type="region of interest" description="Disordered" evidence="3">
    <location>
        <begin position="296"/>
        <end position="321"/>
    </location>
</feature>
<dbReference type="PANTHER" id="PTHR23003:SF50">
    <property type="entry name" value="PROTEIN, PUTATIVE-RELATED"/>
    <property type="match status" value="1"/>
</dbReference>
<dbReference type="PANTHER" id="PTHR23003">
    <property type="entry name" value="RNA RECOGNITION MOTIF RRM DOMAIN CONTAINING PROTEIN"/>
    <property type="match status" value="1"/>
</dbReference>
<dbReference type="GO" id="GO:0005634">
    <property type="term" value="C:nucleus"/>
    <property type="evidence" value="ECO:0007669"/>
    <property type="project" value="TreeGrafter"/>
</dbReference>
<dbReference type="AlphaFoldDB" id="A0A0N1IGE6"/>
<keyword evidence="6" id="KW-1185">Reference proteome</keyword>
<accession>A0A0N1IGE6</accession>
<dbReference type="InterPro" id="IPR000504">
    <property type="entry name" value="RRM_dom"/>
</dbReference>
<evidence type="ECO:0000256" key="1">
    <source>
        <dbReference type="ARBA" id="ARBA00022884"/>
    </source>
</evidence>
<dbReference type="PROSITE" id="PS50102">
    <property type="entry name" value="RRM"/>
    <property type="match status" value="1"/>
</dbReference>
<dbReference type="OrthoDB" id="1099063at2759"/>
<proteinExistence type="predicted"/>
<dbReference type="GO" id="GO:0005737">
    <property type="term" value="C:cytoplasm"/>
    <property type="evidence" value="ECO:0007669"/>
    <property type="project" value="TreeGrafter"/>
</dbReference>
<feature type="compositionally biased region" description="Basic and acidic residues" evidence="3">
    <location>
        <begin position="296"/>
        <end position="305"/>
    </location>
</feature>
<keyword evidence="1 2" id="KW-0694">RNA-binding</keyword>
<name>A0A0N1IGE6_LEPSE</name>
<evidence type="ECO:0000313" key="5">
    <source>
        <dbReference type="EMBL" id="KPI82882.1"/>
    </source>
</evidence>
<dbReference type="GO" id="GO:0003729">
    <property type="term" value="F:mRNA binding"/>
    <property type="evidence" value="ECO:0007669"/>
    <property type="project" value="TreeGrafter"/>
</dbReference>
<dbReference type="OMA" id="GWRDAPT"/>
<feature type="region of interest" description="Disordered" evidence="3">
    <location>
        <begin position="23"/>
        <end position="176"/>
    </location>
</feature>
<evidence type="ECO:0000256" key="3">
    <source>
        <dbReference type="SAM" id="MobiDB-lite"/>
    </source>
</evidence>
<gene>
    <name evidence="5" type="ORF">ABL78_8104</name>
</gene>
<sequence>MLRRSFAPLLMRATAVSMQGWGSGGGGSGGWGSSAGESNTGGGGGWGSIADEAAAPAGGGWGSARESAPEWGSGGGGGRRERGPRGRGGGGGWGSKDSSSGWGDGGGDSGGFKSGWGGDGGWRDAPTGGRQRSSRSNFRRGRNKDQDGGGVWGRPAAADEDSWNAAPPSFNPPVRRVDPLSLTAVEVEVDGVKKLVGQRVQISGLSDDTTWHTLKDHVRQAGDVTFCRVFSGGRGMVEFATPEEAARCITELQASELEGATLYLREDREDTVLSNTRRKIREAREAQLRIRKEEAEKVRRAKAIEQGDVPEPSSSSSTAQL</sequence>
<feature type="compositionally biased region" description="Gly residues" evidence="3">
    <location>
        <begin position="102"/>
        <end position="120"/>
    </location>
</feature>
<dbReference type="InterPro" id="IPR012677">
    <property type="entry name" value="Nucleotide-bd_a/b_plait_sf"/>
</dbReference>
<dbReference type="InterPro" id="IPR050374">
    <property type="entry name" value="RRT5_SRSF_SR"/>
</dbReference>
<feature type="compositionally biased region" description="Polar residues" evidence="3">
    <location>
        <begin position="312"/>
        <end position="321"/>
    </location>
</feature>
<comment type="caution">
    <text evidence="5">The sequence shown here is derived from an EMBL/GenBank/DDBJ whole genome shotgun (WGS) entry which is preliminary data.</text>
</comment>
<dbReference type="VEuPathDB" id="TriTrypDB:Lsey_0499_0020"/>
<dbReference type="Pfam" id="PF00076">
    <property type="entry name" value="RRM_1"/>
    <property type="match status" value="1"/>
</dbReference>
<evidence type="ECO:0000313" key="6">
    <source>
        <dbReference type="Proteomes" id="UP000038009"/>
    </source>
</evidence>
<dbReference type="Gene3D" id="3.30.70.330">
    <property type="match status" value="1"/>
</dbReference>
<dbReference type="Proteomes" id="UP000038009">
    <property type="component" value="Unassembled WGS sequence"/>
</dbReference>
<dbReference type="SUPFAM" id="SSF54928">
    <property type="entry name" value="RNA-binding domain, RBD"/>
    <property type="match status" value="1"/>
</dbReference>
<reference evidence="5 6" key="1">
    <citation type="journal article" date="2015" name="PLoS Pathog.">
        <title>Leptomonas seymouri: Adaptations to the Dixenous Life Cycle Analyzed by Genome Sequencing, Transcriptome Profiling and Co-infection with Leishmania donovani.</title>
        <authorList>
            <person name="Kraeva N."/>
            <person name="Butenko A."/>
            <person name="Hlavacova J."/>
            <person name="Kostygov A."/>
            <person name="Myskova J."/>
            <person name="Grybchuk D."/>
            <person name="Lestinova T."/>
            <person name="Votypka J."/>
            <person name="Volf P."/>
            <person name="Opperdoes F."/>
            <person name="Flegontov P."/>
            <person name="Lukes J."/>
            <person name="Yurchenko V."/>
        </authorList>
    </citation>
    <scope>NUCLEOTIDE SEQUENCE [LARGE SCALE GENOMIC DNA]</scope>
    <source>
        <strain evidence="5 6">ATCC 30220</strain>
    </source>
</reference>
<organism evidence="5 6">
    <name type="scientific">Leptomonas seymouri</name>
    <dbReference type="NCBI Taxonomy" id="5684"/>
    <lineage>
        <taxon>Eukaryota</taxon>
        <taxon>Discoba</taxon>
        <taxon>Euglenozoa</taxon>
        <taxon>Kinetoplastea</taxon>
        <taxon>Metakinetoplastina</taxon>
        <taxon>Trypanosomatida</taxon>
        <taxon>Trypanosomatidae</taxon>
        <taxon>Leishmaniinae</taxon>
        <taxon>Leptomonas</taxon>
    </lineage>
</organism>
<feature type="compositionally biased region" description="Gly residues" evidence="3">
    <location>
        <begin position="23"/>
        <end position="47"/>
    </location>
</feature>
<dbReference type="EMBL" id="LJSK01000499">
    <property type="protein sequence ID" value="KPI82882.1"/>
    <property type="molecule type" value="Genomic_DNA"/>
</dbReference>